<protein>
    <submittedName>
        <fullName evidence="1">Uncharacterized protein</fullName>
    </submittedName>
</protein>
<comment type="caution">
    <text evidence="1">The sequence shown here is derived from an EMBL/GenBank/DDBJ whole genome shotgun (WGS) entry which is preliminary data.</text>
</comment>
<dbReference type="Proteomes" id="UP001607302">
    <property type="component" value="Unassembled WGS sequence"/>
</dbReference>
<evidence type="ECO:0000313" key="1">
    <source>
        <dbReference type="EMBL" id="KAL2722844.1"/>
    </source>
</evidence>
<accession>A0ABD2AQF6</accession>
<evidence type="ECO:0000313" key="2">
    <source>
        <dbReference type="Proteomes" id="UP001607302"/>
    </source>
</evidence>
<name>A0ABD2AQF6_VESSQ</name>
<reference evidence="1 2" key="1">
    <citation type="journal article" date="2024" name="Ann. Entomol. Soc. Am.">
        <title>Genomic analyses of the southern and eastern yellowjacket wasps (Hymenoptera: Vespidae) reveal evolutionary signatures of social life.</title>
        <authorList>
            <person name="Catto M.A."/>
            <person name="Caine P.B."/>
            <person name="Orr S.E."/>
            <person name="Hunt B.G."/>
            <person name="Goodisman M.A.D."/>
        </authorList>
    </citation>
    <scope>NUCLEOTIDE SEQUENCE [LARGE SCALE GENOMIC DNA]</scope>
    <source>
        <strain evidence="1">233</strain>
        <tissue evidence="1">Head and thorax</tissue>
    </source>
</reference>
<dbReference type="EMBL" id="JAUDFV010000141">
    <property type="protein sequence ID" value="KAL2722844.1"/>
    <property type="molecule type" value="Genomic_DNA"/>
</dbReference>
<dbReference type="AlphaFoldDB" id="A0ABD2AQF6"/>
<gene>
    <name evidence="1" type="ORF">V1478_009707</name>
</gene>
<proteinExistence type="predicted"/>
<organism evidence="1 2">
    <name type="scientific">Vespula squamosa</name>
    <name type="common">Southern yellow jacket</name>
    <name type="synonym">Wasp</name>
    <dbReference type="NCBI Taxonomy" id="30214"/>
    <lineage>
        <taxon>Eukaryota</taxon>
        <taxon>Metazoa</taxon>
        <taxon>Ecdysozoa</taxon>
        <taxon>Arthropoda</taxon>
        <taxon>Hexapoda</taxon>
        <taxon>Insecta</taxon>
        <taxon>Pterygota</taxon>
        <taxon>Neoptera</taxon>
        <taxon>Endopterygota</taxon>
        <taxon>Hymenoptera</taxon>
        <taxon>Apocrita</taxon>
        <taxon>Aculeata</taxon>
        <taxon>Vespoidea</taxon>
        <taxon>Vespidae</taxon>
        <taxon>Vespinae</taxon>
        <taxon>Vespula</taxon>
    </lineage>
</organism>
<keyword evidence="2" id="KW-1185">Reference proteome</keyword>
<sequence length="71" mass="8309">MVYSFLLLESQRNVGIHRDTYNNYCENTKSIQNRPSNAGEMCCYMGGSFFRQCLQKYCQQNTLLNILIKTD</sequence>